<name>A0ABT6ZIT1_9MICO</name>
<evidence type="ECO:0008006" key="3">
    <source>
        <dbReference type="Google" id="ProtNLM"/>
    </source>
</evidence>
<dbReference type="Proteomes" id="UP001321481">
    <property type="component" value="Unassembled WGS sequence"/>
</dbReference>
<proteinExistence type="predicted"/>
<accession>A0ABT6ZIT1</accession>
<sequence length="363" mass="39223">MTDVRYPKRFEIYRLEALGDDPYFSLDDAATRFESGQLVTVVPDTAVLWRLSISASRFPYDGGRRFTLTHFTAGKTPLREVRWESDGGALVRRSTLDMFYPEGDPGRRVPYAAIITVHQQHFTDGILQVRRSSPIDEDRFVEVAVRPGGDRIDAPAFGAWGALVEASAPADVQRFGLDAIDAADAYVVELASQGEPVLGGSRWRNAAGAREIIDAVEALAAGADPITQLPRIERGEATILPISAQGGADVDAAEERERIAAAAGEIRGELEYRHGQQITFELDRAGRDSVAAYATALRAAGATAASWWVADGAGVALVHSGDATTRDLTLAVHVVPASWVSDRRATTGIDVPPLDWSRADIEN</sequence>
<organism evidence="1 2">
    <name type="scientific">Microbacterium dauci</name>
    <dbReference type="NCBI Taxonomy" id="3048008"/>
    <lineage>
        <taxon>Bacteria</taxon>
        <taxon>Bacillati</taxon>
        <taxon>Actinomycetota</taxon>
        <taxon>Actinomycetes</taxon>
        <taxon>Micrococcales</taxon>
        <taxon>Microbacteriaceae</taxon>
        <taxon>Microbacterium</taxon>
    </lineage>
</organism>
<dbReference type="RefSeq" id="WP_283717219.1">
    <property type="nucleotide sequence ID" value="NZ_JASJND010000009.1"/>
</dbReference>
<dbReference type="EMBL" id="JASJND010000009">
    <property type="protein sequence ID" value="MDJ1115532.1"/>
    <property type="molecule type" value="Genomic_DNA"/>
</dbReference>
<comment type="caution">
    <text evidence="1">The sequence shown here is derived from an EMBL/GenBank/DDBJ whole genome shotgun (WGS) entry which is preliminary data.</text>
</comment>
<evidence type="ECO:0000313" key="1">
    <source>
        <dbReference type="EMBL" id="MDJ1115532.1"/>
    </source>
</evidence>
<keyword evidence="2" id="KW-1185">Reference proteome</keyword>
<gene>
    <name evidence="1" type="ORF">QNI14_13870</name>
</gene>
<reference evidence="1 2" key="1">
    <citation type="submission" date="2023-05" db="EMBL/GenBank/DDBJ databases">
        <title>Microbacterium dauci sp.nov., Isolated from Carrot Rhizosphere Soil.</title>
        <authorList>
            <person name="Xiao Z."/>
            <person name="Zheng J."/>
        </authorList>
    </citation>
    <scope>NUCLEOTIDE SEQUENCE [LARGE SCALE GENOMIC DNA]</scope>
    <source>
        <strain evidence="1 2">LX3-4</strain>
    </source>
</reference>
<evidence type="ECO:0000313" key="2">
    <source>
        <dbReference type="Proteomes" id="UP001321481"/>
    </source>
</evidence>
<protein>
    <recommendedName>
        <fullName evidence="3">Virus ReqiPepy6 Gp37-like protein</fullName>
    </recommendedName>
</protein>